<dbReference type="GO" id="GO:0048039">
    <property type="term" value="F:ubiquinone binding"/>
    <property type="evidence" value="ECO:0007669"/>
    <property type="project" value="InterPro"/>
</dbReference>
<proteinExistence type="inferred from homology"/>
<evidence type="ECO:0000256" key="1">
    <source>
        <dbReference type="ARBA" id="ARBA00008918"/>
    </source>
</evidence>
<keyword evidence="4" id="KW-1185">Reference proteome</keyword>
<dbReference type="InterPro" id="IPR023393">
    <property type="entry name" value="START-like_dom_sf"/>
</dbReference>
<dbReference type="InterPro" id="IPR044996">
    <property type="entry name" value="COQ10-like"/>
</dbReference>
<dbReference type="CDD" id="cd07813">
    <property type="entry name" value="COQ10p_like"/>
    <property type="match status" value="1"/>
</dbReference>
<dbReference type="PANTHER" id="PTHR12901:SF10">
    <property type="entry name" value="COENZYME Q-BINDING PROTEIN COQ10, MITOCHONDRIAL"/>
    <property type="match status" value="1"/>
</dbReference>
<dbReference type="InterPro" id="IPR005031">
    <property type="entry name" value="COQ10_START"/>
</dbReference>
<dbReference type="AlphaFoldDB" id="A0A447IEU3"/>
<evidence type="ECO:0000313" key="3">
    <source>
        <dbReference type="EMBL" id="VDS06004.1"/>
    </source>
</evidence>
<reference evidence="3 4" key="1">
    <citation type="submission" date="2018-12" db="EMBL/GenBank/DDBJ databases">
        <authorList>
            <person name="Criscuolo A."/>
        </authorList>
    </citation>
    <scope>NUCLEOTIDE SEQUENCE [LARGE SCALE GENOMIC DNA]</scope>
    <source>
        <strain evidence="3">ACIP1116281</strain>
    </source>
</reference>
<dbReference type="RefSeq" id="WP_126151521.1">
    <property type="nucleotide sequence ID" value="NZ_JBHTMH010000001.1"/>
</dbReference>
<feature type="domain" description="Coenzyme Q-binding protein COQ10 START" evidence="2">
    <location>
        <begin position="9"/>
        <end position="138"/>
    </location>
</feature>
<dbReference type="EMBL" id="UZWD01000038">
    <property type="protein sequence ID" value="VDS06004.1"/>
    <property type="molecule type" value="Genomic_DNA"/>
</dbReference>
<accession>A0A447IEU3</accession>
<organism evidence="3 4">
    <name type="scientific">Devosia equisanguinis</name>
    <dbReference type="NCBI Taxonomy" id="2490941"/>
    <lineage>
        <taxon>Bacteria</taxon>
        <taxon>Pseudomonadati</taxon>
        <taxon>Pseudomonadota</taxon>
        <taxon>Alphaproteobacteria</taxon>
        <taxon>Hyphomicrobiales</taxon>
        <taxon>Devosiaceae</taxon>
        <taxon>Devosia</taxon>
    </lineage>
</organism>
<dbReference type="OrthoDB" id="9804759at2"/>
<evidence type="ECO:0000313" key="4">
    <source>
        <dbReference type="Proteomes" id="UP000268844"/>
    </source>
</evidence>
<name>A0A447IEU3_9HYPH</name>
<comment type="similarity">
    <text evidence="1">Belongs to the ribosome association toxin RatA family.</text>
</comment>
<dbReference type="PANTHER" id="PTHR12901">
    <property type="entry name" value="SPERM PROTEIN HOMOLOG"/>
    <property type="match status" value="1"/>
</dbReference>
<dbReference type="Proteomes" id="UP000268844">
    <property type="component" value="Unassembled WGS sequence"/>
</dbReference>
<dbReference type="GO" id="GO:0045333">
    <property type="term" value="P:cellular respiration"/>
    <property type="evidence" value="ECO:0007669"/>
    <property type="project" value="InterPro"/>
</dbReference>
<evidence type="ECO:0000259" key="2">
    <source>
        <dbReference type="Pfam" id="PF03364"/>
    </source>
</evidence>
<dbReference type="Gene3D" id="3.30.530.20">
    <property type="match status" value="1"/>
</dbReference>
<dbReference type="SUPFAM" id="SSF55961">
    <property type="entry name" value="Bet v1-like"/>
    <property type="match status" value="1"/>
</dbReference>
<protein>
    <submittedName>
        <fullName evidence="3">Ribosome association toxin RatA</fullName>
    </submittedName>
</protein>
<gene>
    <name evidence="3" type="primary">ratA</name>
    <name evidence="3" type="ORF">DEVEQU_03152</name>
</gene>
<sequence>MKRFYERHVPHLPQRMFDVVSDLSNYPRFIPNCQAMQVRSDPAAPAGGNVLLARMTIAFGPITQAYTSRVTLDAERMTVRAKAVDGPFSYLDSIWSFEPEGQGTRVRFEIDFKISNPLISAVAEPAFAAKQEEIMRAFCDEADRRFGV</sequence>
<dbReference type="Pfam" id="PF03364">
    <property type="entry name" value="Polyketide_cyc"/>
    <property type="match status" value="1"/>
</dbReference>